<dbReference type="NCBIfam" id="TIGR01221">
    <property type="entry name" value="rmlC"/>
    <property type="match status" value="1"/>
</dbReference>
<comment type="pathway">
    <text evidence="3">Carbohydrate biosynthesis; dTDP-L-rhamnose biosynthesis.</text>
</comment>
<dbReference type="EC" id="5.1.3.13" evidence="3"/>
<dbReference type="Gene3D" id="2.60.120.10">
    <property type="entry name" value="Jelly Rolls"/>
    <property type="match status" value="1"/>
</dbReference>
<keyword evidence="3" id="KW-0413">Isomerase</keyword>
<dbReference type="SUPFAM" id="SSF51182">
    <property type="entry name" value="RmlC-like cupins"/>
    <property type="match status" value="1"/>
</dbReference>
<accession>A0A1F4R402</accession>
<comment type="function">
    <text evidence="3">Catalyzes the epimerization of the C3' and C5'positions of dTDP-6-deoxy-D-xylo-4-hexulose, forming dTDP-6-deoxy-L-lyxo-4-hexulose.</text>
</comment>
<dbReference type="GO" id="GO:0019305">
    <property type="term" value="P:dTDP-rhamnose biosynthetic process"/>
    <property type="evidence" value="ECO:0007669"/>
    <property type="project" value="UniProtKB-UniRule"/>
</dbReference>
<name>A0A1F4R402_UNCSA</name>
<dbReference type="UniPathway" id="UPA00124"/>
<organism evidence="4 5">
    <name type="scientific">candidate division WOR-1 bacterium RIFCSPLOWO2_02_FULL_46_20</name>
    <dbReference type="NCBI Taxonomy" id="1802567"/>
    <lineage>
        <taxon>Bacteria</taxon>
        <taxon>Bacillati</taxon>
        <taxon>Saganbacteria</taxon>
    </lineage>
</organism>
<dbReference type="PANTHER" id="PTHR21047">
    <property type="entry name" value="DTDP-6-DEOXY-D-GLUCOSE-3,5 EPIMERASE"/>
    <property type="match status" value="1"/>
</dbReference>
<dbReference type="InterPro" id="IPR011051">
    <property type="entry name" value="RmlC_Cupin_sf"/>
</dbReference>
<comment type="subunit">
    <text evidence="3">Homodimer.</text>
</comment>
<dbReference type="InterPro" id="IPR000888">
    <property type="entry name" value="RmlC-like"/>
</dbReference>
<protein>
    <recommendedName>
        <fullName evidence="3">dTDP-4-dehydrorhamnose 3,5-epimerase</fullName>
        <ecNumber evidence="3">5.1.3.13</ecNumber>
    </recommendedName>
    <alternativeName>
        <fullName evidence="3">Thymidine diphospho-4-keto-rhamnose 3,5-epimerase</fullName>
    </alternativeName>
</protein>
<evidence type="ECO:0000313" key="4">
    <source>
        <dbReference type="EMBL" id="OGC02928.1"/>
    </source>
</evidence>
<feature type="active site" description="Proton donor" evidence="1">
    <location>
        <position position="134"/>
    </location>
</feature>
<dbReference type="EMBL" id="METP01000066">
    <property type="protein sequence ID" value="OGC02928.1"/>
    <property type="molecule type" value="Genomic_DNA"/>
</dbReference>
<gene>
    <name evidence="4" type="ORF">A3H38_04905</name>
</gene>
<dbReference type="GO" id="GO:0000271">
    <property type="term" value="P:polysaccharide biosynthetic process"/>
    <property type="evidence" value="ECO:0007669"/>
    <property type="project" value="TreeGrafter"/>
</dbReference>
<dbReference type="GO" id="GO:0008830">
    <property type="term" value="F:dTDP-4-dehydrorhamnose 3,5-epimerase activity"/>
    <property type="evidence" value="ECO:0007669"/>
    <property type="project" value="UniProtKB-UniRule"/>
</dbReference>
<dbReference type="Pfam" id="PF00908">
    <property type="entry name" value="dTDP_sugar_isom"/>
    <property type="match status" value="1"/>
</dbReference>
<dbReference type="CDD" id="cd00438">
    <property type="entry name" value="cupin_RmlC"/>
    <property type="match status" value="1"/>
</dbReference>
<proteinExistence type="inferred from homology"/>
<evidence type="ECO:0000313" key="5">
    <source>
        <dbReference type="Proteomes" id="UP000176938"/>
    </source>
</evidence>
<evidence type="ECO:0000256" key="1">
    <source>
        <dbReference type="PIRSR" id="PIRSR600888-1"/>
    </source>
</evidence>
<feature type="site" description="Participates in a stacking interaction with the thymidine ring of dTDP-4-oxo-6-deoxyglucose" evidence="2">
    <location>
        <position position="140"/>
    </location>
</feature>
<dbReference type="PANTHER" id="PTHR21047:SF2">
    <property type="entry name" value="THYMIDINE DIPHOSPHO-4-KETO-RHAMNOSE 3,5-EPIMERASE"/>
    <property type="match status" value="1"/>
</dbReference>
<feature type="active site" description="Proton acceptor" evidence="1">
    <location>
        <position position="64"/>
    </location>
</feature>
<evidence type="ECO:0000256" key="2">
    <source>
        <dbReference type="PIRSR" id="PIRSR600888-3"/>
    </source>
</evidence>
<reference evidence="4 5" key="1">
    <citation type="journal article" date="2016" name="Nat. Commun.">
        <title>Thousands of microbial genomes shed light on interconnected biogeochemical processes in an aquifer system.</title>
        <authorList>
            <person name="Anantharaman K."/>
            <person name="Brown C.T."/>
            <person name="Hug L.A."/>
            <person name="Sharon I."/>
            <person name="Castelle C.J."/>
            <person name="Probst A.J."/>
            <person name="Thomas B.C."/>
            <person name="Singh A."/>
            <person name="Wilkins M.J."/>
            <person name="Karaoz U."/>
            <person name="Brodie E.L."/>
            <person name="Williams K.H."/>
            <person name="Hubbard S.S."/>
            <person name="Banfield J.F."/>
        </authorList>
    </citation>
    <scope>NUCLEOTIDE SEQUENCE [LARGE SCALE GENOMIC DNA]</scope>
</reference>
<dbReference type="GO" id="GO:0005829">
    <property type="term" value="C:cytosol"/>
    <property type="evidence" value="ECO:0007669"/>
    <property type="project" value="TreeGrafter"/>
</dbReference>
<comment type="caution">
    <text evidence="4">The sequence shown here is derived from an EMBL/GenBank/DDBJ whole genome shotgun (WGS) entry which is preliminary data.</text>
</comment>
<evidence type="ECO:0000256" key="3">
    <source>
        <dbReference type="RuleBase" id="RU364069"/>
    </source>
</evidence>
<comment type="catalytic activity">
    <reaction evidence="3">
        <text>dTDP-4-dehydro-6-deoxy-alpha-D-glucose = dTDP-4-dehydro-beta-L-rhamnose</text>
        <dbReference type="Rhea" id="RHEA:16969"/>
        <dbReference type="ChEBI" id="CHEBI:57649"/>
        <dbReference type="ChEBI" id="CHEBI:62830"/>
        <dbReference type="EC" id="5.1.3.13"/>
    </reaction>
</comment>
<sequence>MGHFKFSKTNIEGILIIEARAFADARGFFMETYNQGNFAEANFNEKFVQDNLSQSSRGVLRGMHYQINPSPMGKLVSCVKGKIFDAGIDVRAGSATFGKWCGEILSDENKKMLYFPPGIAHGFLSLEDDTIVAYKCTGLYSKENETAMAWDDPDVAVAWPVEQVGGKVVLSDRDKVQPRLKDAIKF</sequence>
<dbReference type="AlphaFoldDB" id="A0A1F4R402"/>
<dbReference type="InterPro" id="IPR014710">
    <property type="entry name" value="RmlC-like_jellyroll"/>
</dbReference>
<comment type="similarity">
    <text evidence="3">Belongs to the dTDP-4-dehydrorhamnose 3,5-epimerase family.</text>
</comment>
<dbReference type="Proteomes" id="UP000176938">
    <property type="component" value="Unassembled WGS sequence"/>
</dbReference>